<dbReference type="GO" id="GO:1990404">
    <property type="term" value="F:NAD+-protein mono-ADP-ribosyltransferase activity"/>
    <property type="evidence" value="ECO:0007669"/>
    <property type="project" value="TreeGrafter"/>
</dbReference>
<dbReference type="Gene3D" id="2.40.50.140">
    <property type="entry name" value="Nucleic acid-binding proteins"/>
    <property type="match status" value="2"/>
</dbReference>
<sequence>MKARVSCKEELKGFTGKNGKPGKRFTCLLTDESGEIRACFFYEAADRYHGMLQNGQVYSFSHFSVKEANRQFNRTGDYEAMFHSSSSVEPAQDDGTIPLQATHPHQKIVQIKQLPTKSNVNLLGIITKADNISHRGGSSHRTLRVVDDSEAAIEVTLWGDKITQSQRVDFNDGDIHTIDIKGGSTGEYRNQKNVQVGGMAWMAIDSDRPEAAALKTWYIQTGGNVKRRRTRQGPRPSSPPSLFPPSCGRYTITDVTCEMQEKVATLFDKTSHASGCPHSTNLRASNVVKVLRVTDPTRIFQYNAKRREIQEKLARRRECGNTGQAYVVPFDATIRPHALLKNLNGHSSSSSRSADEGMGESEQLSETVDSSINECWLFHGTNAAHMTDILRDGIDFRVGREGGMFGPGMYFASEACKSHCYASGGRPYCVILLCRVLLGDMYFAKHADPSLRRPPVREAPAGSPMERDLYDSVVGKKDSTSCDSSGMFRYNTMKLNHNEMIVYDRSQAYIEYIISYENN</sequence>
<dbReference type="Pfam" id="PF16900">
    <property type="entry name" value="REPA_OB_2"/>
    <property type="match status" value="1"/>
</dbReference>
<keyword evidence="2" id="KW-0479">Metal-binding</keyword>
<accession>A0A0G4FMF2</accession>
<evidence type="ECO:0000256" key="2">
    <source>
        <dbReference type="ARBA" id="ARBA00022723"/>
    </source>
</evidence>
<name>A0A0G4FMF2_VITBC</name>
<evidence type="ECO:0000256" key="1">
    <source>
        <dbReference type="ARBA" id="ARBA00005690"/>
    </source>
</evidence>
<evidence type="ECO:0000313" key="9">
    <source>
        <dbReference type="EMBL" id="CEM15096.1"/>
    </source>
</evidence>
<feature type="domain" description="PARP catalytic" evidence="8">
    <location>
        <begin position="295"/>
        <end position="519"/>
    </location>
</feature>
<dbReference type="InterPro" id="IPR012317">
    <property type="entry name" value="Poly(ADP-ribose)pol_cat_dom"/>
</dbReference>
<dbReference type="OrthoDB" id="1751331at2759"/>
<dbReference type="GO" id="GO:0003677">
    <property type="term" value="F:DNA binding"/>
    <property type="evidence" value="ECO:0007669"/>
    <property type="project" value="UniProtKB-KW"/>
</dbReference>
<protein>
    <recommendedName>
        <fullName evidence="6">Poly [ADP-ribose] polymerase</fullName>
        <shortName evidence="6">PARP</shortName>
        <ecNumber evidence="6">2.4.2.-</ecNumber>
    </recommendedName>
</protein>
<evidence type="ECO:0000256" key="6">
    <source>
        <dbReference type="RuleBase" id="RU362114"/>
    </source>
</evidence>
<feature type="region of interest" description="Disordered" evidence="7">
    <location>
        <begin position="345"/>
        <end position="364"/>
    </location>
</feature>
<dbReference type="SUPFAM" id="SSF56399">
    <property type="entry name" value="ADP-ribosylation"/>
    <property type="match status" value="1"/>
</dbReference>
<evidence type="ECO:0000256" key="7">
    <source>
        <dbReference type="SAM" id="MobiDB-lite"/>
    </source>
</evidence>
<evidence type="ECO:0000256" key="5">
    <source>
        <dbReference type="ARBA" id="ARBA00023125"/>
    </source>
</evidence>
<reference evidence="9 10" key="1">
    <citation type="submission" date="2014-11" db="EMBL/GenBank/DDBJ databases">
        <authorList>
            <person name="Zhu J."/>
            <person name="Qi W."/>
            <person name="Song R."/>
        </authorList>
    </citation>
    <scope>NUCLEOTIDE SEQUENCE [LARGE SCALE GENOMIC DNA]</scope>
</reference>
<evidence type="ECO:0000259" key="8">
    <source>
        <dbReference type="PROSITE" id="PS51059"/>
    </source>
</evidence>
<dbReference type="VEuPathDB" id="CryptoDB:Vbra_15718"/>
<dbReference type="FunFam" id="2.40.50.140:FF:000041">
    <property type="entry name" value="Replication protein A subunit"/>
    <property type="match status" value="1"/>
</dbReference>
<evidence type="ECO:0000256" key="3">
    <source>
        <dbReference type="ARBA" id="ARBA00022771"/>
    </source>
</evidence>
<dbReference type="GO" id="GO:0005634">
    <property type="term" value="C:nucleus"/>
    <property type="evidence" value="ECO:0007669"/>
    <property type="project" value="TreeGrafter"/>
</dbReference>
<dbReference type="InParanoid" id="A0A0G4FMF2"/>
<dbReference type="CDD" id="cd04474">
    <property type="entry name" value="RPA1_DBD_A"/>
    <property type="match status" value="1"/>
</dbReference>
<keyword evidence="10" id="KW-1185">Reference proteome</keyword>
<keyword evidence="4" id="KW-0862">Zinc</keyword>
<evidence type="ECO:0000256" key="4">
    <source>
        <dbReference type="ARBA" id="ARBA00022833"/>
    </source>
</evidence>
<dbReference type="Gene3D" id="3.90.228.10">
    <property type="match status" value="1"/>
</dbReference>
<keyword evidence="6" id="KW-0328">Glycosyltransferase</keyword>
<dbReference type="GO" id="GO:0003950">
    <property type="term" value="F:NAD+ poly-ADP-ribosyltransferase activity"/>
    <property type="evidence" value="ECO:0007669"/>
    <property type="project" value="UniProtKB-UniRule"/>
</dbReference>
<evidence type="ECO:0000313" key="10">
    <source>
        <dbReference type="Proteomes" id="UP000041254"/>
    </source>
</evidence>
<dbReference type="PANTHER" id="PTHR45740:SF2">
    <property type="entry name" value="POLY [ADP-RIBOSE] POLYMERASE"/>
    <property type="match status" value="1"/>
</dbReference>
<dbReference type="PROSITE" id="PS51059">
    <property type="entry name" value="PARP_CATALYTIC"/>
    <property type="match status" value="1"/>
</dbReference>
<dbReference type="SUPFAM" id="SSF50249">
    <property type="entry name" value="Nucleic acid-binding proteins"/>
    <property type="match status" value="2"/>
</dbReference>
<keyword evidence="6" id="KW-0808">Transferase</keyword>
<dbReference type="Proteomes" id="UP000041254">
    <property type="component" value="Unassembled WGS sequence"/>
</dbReference>
<dbReference type="GO" id="GO:0008270">
    <property type="term" value="F:zinc ion binding"/>
    <property type="evidence" value="ECO:0007669"/>
    <property type="project" value="UniProtKB-KW"/>
</dbReference>
<dbReference type="EC" id="2.4.2.-" evidence="6"/>
<comment type="similarity">
    <text evidence="1">Belongs to the replication factor A protein 1 family.</text>
</comment>
<dbReference type="PANTHER" id="PTHR45740">
    <property type="entry name" value="POLY [ADP-RIBOSE] POLYMERASE"/>
    <property type="match status" value="1"/>
</dbReference>
<keyword evidence="5" id="KW-0238">DNA-binding</keyword>
<gene>
    <name evidence="9" type="ORF">Vbra_15718</name>
</gene>
<dbReference type="InterPro" id="IPR051712">
    <property type="entry name" value="ARTD-AVP"/>
</dbReference>
<dbReference type="STRING" id="1169540.A0A0G4FMF2"/>
<organism evidence="9 10">
    <name type="scientific">Vitrella brassicaformis (strain CCMP3155)</name>
    <dbReference type="NCBI Taxonomy" id="1169540"/>
    <lineage>
        <taxon>Eukaryota</taxon>
        <taxon>Sar</taxon>
        <taxon>Alveolata</taxon>
        <taxon>Colpodellida</taxon>
        <taxon>Vitrellaceae</taxon>
        <taxon>Vitrella</taxon>
    </lineage>
</organism>
<dbReference type="InterPro" id="IPR031657">
    <property type="entry name" value="REPA_OB_2"/>
</dbReference>
<proteinExistence type="inferred from homology"/>
<feature type="region of interest" description="Disordered" evidence="7">
    <location>
        <begin position="223"/>
        <end position="245"/>
    </location>
</feature>
<dbReference type="InterPro" id="IPR012340">
    <property type="entry name" value="NA-bd_OB-fold"/>
</dbReference>
<keyword evidence="6" id="KW-0520">NAD</keyword>
<dbReference type="EMBL" id="CDMY01000465">
    <property type="protein sequence ID" value="CEM15096.1"/>
    <property type="molecule type" value="Genomic_DNA"/>
</dbReference>
<dbReference type="Pfam" id="PF00644">
    <property type="entry name" value="PARP"/>
    <property type="match status" value="1"/>
</dbReference>
<keyword evidence="3" id="KW-0863">Zinc-finger</keyword>
<dbReference type="AlphaFoldDB" id="A0A0G4FMF2"/>